<dbReference type="PROSITE" id="PS50262">
    <property type="entry name" value="G_PROTEIN_RECEP_F1_2"/>
    <property type="match status" value="1"/>
</dbReference>
<feature type="transmembrane region" description="Helical" evidence="8">
    <location>
        <begin position="175"/>
        <end position="195"/>
    </location>
</feature>
<reference evidence="11" key="1">
    <citation type="submission" date="2025-08" db="UniProtKB">
        <authorList>
            <consortium name="RefSeq"/>
        </authorList>
    </citation>
    <scope>IDENTIFICATION</scope>
    <source>
        <tissue evidence="11">Total insect</tissue>
    </source>
</reference>
<evidence type="ECO:0000256" key="1">
    <source>
        <dbReference type="ARBA" id="ARBA00004370"/>
    </source>
</evidence>
<dbReference type="OrthoDB" id="5987909at2759"/>
<dbReference type="PANTHER" id="PTHR24224">
    <property type="entry name" value="CARDIOACCELERATORY PEPTIDE RECEPTOR-RELATED"/>
    <property type="match status" value="1"/>
</dbReference>
<feature type="region of interest" description="Disordered" evidence="7">
    <location>
        <begin position="287"/>
        <end position="341"/>
    </location>
</feature>
<dbReference type="SUPFAM" id="SSF81321">
    <property type="entry name" value="Family A G protein-coupled receptor-like"/>
    <property type="match status" value="1"/>
</dbReference>
<comment type="subcellular location">
    <subcellularLocation>
        <location evidence="1">Membrane</location>
    </subcellularLocation>
</comment>
<evidence type="ECO:0000256" key="4">
    <source>
        <dbReference type="ARBA" id="ARBA00022989"/>
    </source>
</evidence>
<evidence type="ECO:0000256" key="2">
    <source>
        <dbReference type="ARBA" id="ARBA00010663"/>
    </source>
</evidence>
<feature type="region of interest" description="Disordered" evidence="7">
    <location>
        <begin position="426"/>
        <end position="450"/>
    </location>
</feature>
<organism evidence="11">
    <name type="scientific">Thrips palmi</name>
    <name type="common">Melon thrips</name>
    <dbReference type="NCBI Taxonomy" id="161013"/>
    <lineage>
        <taxon>Eukaryota</taxon>
        <taxon>Metazoa</taxon>
        <taxon>Ecdysozoa</taxon>
        <taxon>Arthropoda</taxon>
        <taxon>Hexapoda</taxon>
        <taxon>Insecta</taxon>
        <taxon>Pterygota</taxon>
        <taxon>Neoptera</taxon>
        <taxon>Paraneoptera</taxon>
        <taxon>Thysanoptera</taxon>
        <taxon>Terebrantia</taxon>
        <taxon>Thripoidea</taxon>
        <taxon>Thripidae</taxon>
        <taxon>Thrips</taxon>
    </lineage>
</organism>
<feature type="transmembrane region" description="Helical" evidence="8">
    <location>
        <begin position="218"/>
        <end position="248"/>
    </location>
</feature>
<dbReference type="InterPro" id="IPR000276">
    <property type="entry name" value="GPCR_Rhodpsn"/>
</dbReference>
<keyword evidence="3 6" id="KW-0812">Transmembrane</keyword>
<accession>A0A6P8YDI7</accession>
<dbReference type="GO" id="GO:0008188">
    <property type="term" value="F:neuropeptide receptor activity"/>
    <property type="evidence" value="ECO:0007669"/>
    <property type="project" value="TreeGrafter"/>
</dbReference>
<dbReference type="GeneID" id="117639917"/>
<proteinExistence type="inferred from homology"/>
<dbReference type="InterPro" id="IPR017452">
    <property type="entry name" value="GPCR_Rhodpsn_7TM"/>
</dbReference>
<feature type="domain" description="G-protein coupled receptors family 1 profile" evidence="9">
    <location>
        <begin position="75"/>
        <end position="411"/>
    </location>
</feature>
<protein>
    <submittedName>
        <fullName evidence="11">Neuropeptide S receptor-like</fullName>
    </submittedName>
</protein>
<dbReference type="Gene3D" id="1.20.1070.10">
    <property type="entry name" value="Rhodopsin 7-helix transmembrane proteins"/>
    <property type="match status" value="1"/>
</dbReference>
<feature type="transmembrane region" description="Helical" evidence="8">
    <location>
        <begin position="133"/>
        <end position="154"/>
    </location>
</feature>
<keyword evidence="10" id="KW-1185">Reference proteome</keyword>
<evidence type="ECO:0000256" key="6">
    <source>
        <dbReference type="RuleBase" id="RU000688"/>
    </source>
</evidence>
<comment type="similarity">
    <text evidence="2 6">Belongs to the G-protein coupled receptor 1 family.</text>
</comment>
<dbReference type="GO" id="GO:0005886">
    <property type="term" value="C:plasma membrane"/>
    <property type="evidence" value="ECO:0007669"/>
    <property type="project" value="TreeGrafter"/>
</dbReference>
<dbReference type="RefSeq" id="XP_034231867.1">
    <property type="nucleotide sequence ID" value="XM_034375976.1"/>
</dbReference>
<dbReference type="Pfam" id="PF00001">
    <property type="entry name" value="7tm_1"/>
    <property type="match status" value="1"/>
</dbReference>
<dbReference type="InterPro" id="IPR052665">
    <property type="entry name" value="Neuropeptide-GPCR"/>
</dbReference>
<evidence type="ECO:0000256" key="7">
    <source>
        <dbReference type="SAM" id="MobiDB-lite"/>
    </source>
</evidence>
<dbReference type="Proteomes" id="UP000515158">
    <property type="component" value="Unplaced"/>
</dbReference>
<dbReference type="PANTHER" id="PTHR24224:SF6">
    <property type="entry name" value="CARDIOACCELERATORY PEPTIDE RECEPTOR-RELATED"/>
    <property type="match status" value="1"/>
</dbReference>
<sequence length="450" mass="49857">MDYYVDASPTWGPEAAGLAGPTNASLLGDFGNYSDALLDNSTAANATANDINSFYFFHTAQFAVLWVLFVLIVPGNSAVLLALAFNKHRKSRMNFFIMQLAIADLAVGLISVPTDLAWRMTVAWHAGNLACKLIRFLQVMVTYSSTYVLVALSIDRYDAITHPMNFSTSGRRSRILVAGAWTLSFLFAVPTLLLFEEREVQGQRQCWIELPQPWHWRLYVTLVALVVFALPAIIISACYTVIVCTIWNKSHGLTGPSRRPRATHRALIPGPLLERVKSVPTRWRCSQDDAGLPDAAAGSARGGSSRCKGRVSSFRPRPFTATPAGGSFGPPKEEPDCRRASSRGLIPRAKVKTVKMTLVIVFVFVLCWSPYFVLNLLQVYDHIPRTQSNIAVASFVQSLAPLNSAANPLIYCLFSTHICRTLRCRPSRGRGRCATSRPPSRTTRRPPRRR</sequence>
<feature type="transmembrane region" description="Helical" evidence="8">
    <location>
        <begin position="63"/>
        <end position="83"/>
    </location>
</feature>
<keyword evidence="6" id="KW-0675">Receptor</keyword>
<name>A0A6P8YDI7_THRPL</name>
<dbReference type="AlphaFoldDB" id="A0A6P8YDI7"/>
<dbReference type="PROSITE" id="PS00237">
    <property type="entry name" value="G_PROTEIN_RECEP_F1_1"/>
    <property type="match status" value="1"/>
</dbReference>
<evidence type="ECO:0000256" key="3">
    <source>
        <dbReference type="ARBA" id="ARBA00022692"/>
    </source>
</evidence>
<feature type="compositionally biased region" description="Low complexity" evidence="7">
    <location>
        <begin position="295"/>
        <end position="306"/>
    </location>
</feature>
<gene>
    <name evidence="11" type="primary">LOC117639917</name>
</gene>
<evidence type="ECO:0000313" key="10">
    <source>
        <dbReference type="Proteomes" id="UP000515158"/>
    </source>
</evidence>
<evidence type="ECO:0000256" key="8">
    <source>
        <dbReference type="SAM" id="Phobius"/>
    </source>
</evidence>
<dbReference type="KEGG" id="tpal:117639917"/>
<dbReference type="InParanoid" id="A0A6P8YDI7"/>
<feature type="transmembrane region" description="Helical" evidence="8">
    <location>
        <begin position="95"/>
        <end position="113"/>
    </location>
</feature>
<feature type="transmembrane region" description="Helical" evidence="8">
    <location>
        <begin position="358"/>
        <end position="380"/>
    </location>
</feature>
<dbReference type="PRINTS" id="PR00237">
    <property type="entry name" value="GPCRRHODOPSN"/>
</dbReference>
<dbReference type="CDD" id="cd15197">
    <property type="entry name" value="7tmA_NPSR"/>
    <property type="match status" value="1"/>
</dbReference>
<keyword evidence="6" id="KW-0807">Transducer</keyword>
<keyword evidence="5 8" id="KW-0472">Membrane</keyword>
<keyword evidence="4 8" id="KW-1133">Transmembrane helix</keyword>
<evidence type="ECO:0000256" key="5">
    <source>
        <dbReference type="ARBA" id="ARBA00023136"/>
    </source>
</evidence>
<keyword evidence="6" id="KW-0297">G-protein coupled receptor</keyword>
<evidence type="ECO:0000259" key="9">
    <source>
        <dbReference type="PROSITE" id="PS50262"/>
    </source>
</evidence>
<evidence type="ECO:0000313" key="11">
    <source>
        <dbReference type="RefSeq" id="XP_034231867.1"/>
    </source>
</evidence>